<gene>
    <name evidence="1" type="ORF">KI387_033366</name>
</gene>
<organism evidence="1 2">
    <name type="scientific">Taxus chinensis</name>
    <name type="common">Chinese yew</name>
    <name type="synonym">Taxus wallichiana var. chinensis</name>
    <dbReference type="NCBI Taxonomy" id="29808"/>
    <lineage>
        <taxon>Eukaryota</taxon>
        <taxon>Viridiplantae</taxon>
        <taxon>Streptophyta</taxon>
        <taxon>Embryophyta</taxon>
        <taxon>Tracheophyta</taxon>
        <taxon>Spermatophyta</taxon>
        <taxon>Pinopsida</taxon>
        <taxon>Pinidae</taxon>
        <taxon>Conifers II</taxon>
        <taxon>Cupressales</taxon>
        <taxon>Taxaceae</taxon>
        <taxon>Taxus</taxon>
    </lineage>
</organism>
<protein>
    <submittedName>
        <fullName evidence="1">Uncharacterized protein</fullName>
    </submittedName>
</protein>
<evidence type="ECO:0000313" key="1">
    <source>
        <dbReference type="EMBL" id="KAH9289249.1"/>
    </source>
</evidence>
<proteinExistence type="predicted"/>
<keyword evidence="2" id="KW-1185">Reference proteome</keyword>
<dbReference type="Proteomes" id="UP000824469">
    <property type="component" value="Unassembled WGS sequence"/>
</dbReference>
<name>A0AA38C380_TAXCH</name>
<sequence>MINSWTNGTVTRGEKEKGSRLLVFDHRYSTSVKLVHENKRLNFYYGGKPGRRVDY</sequence>
<accession>A0AA38C380</accession>
<reference evidence="1 2" key="1">
    <citation type="journal article" date="2021" name="Nat. Plants">
        <title>The Taxus genome provides insights into paclitaxel biosynthesis.</title>
        <authorList>
            <person name="Xiong X."/>
            <person name="Gou J."/>
            <person name="Liao Q."/>
            <person name="Li Y."/>
            <person name="Zhou Q."/>
            <person name="Bi G."/>
            <person name="Li C."/>
            <person name="Du R."/>
            <person name="Wang X."/>
            <person name="Sun T."/>
            <person name="Guo L."/>
            <person name="Liang H."/>
            <person name="Lu P."/>
            <person name="Wu Y."/>
            <person name="Zhang Z."/>
            <person name="Ro D.K."/>
            <person name="Shang Y."/>
            <person name="Huang S."/>
            <person name="Yan J."/>
        </authorList>
    </citation>
    <scope>NUCLEOTIDE SEQUENCE [LARGE SCALE GENOMIC DNA]</scope>
    <source>
        <strain evidence="1">Ta-2019</strain>
    </source>
</reference>
<comment type="caution">
    <text evidence="1">The sequence shown here is derived from an EMBL/GenBank/DDBJ whole genome shotgun (WGS) entry which is preliminary data.</text>
</comment>
<dbReference type="EMBL" id="JAHRHJ020003813">
    <property type="protein sequence ID" value="KAH9289249.1"/>
    <property type="molecule type" value="Genomic_DNA"/>
</dbReference>
<evidence type="ECO:0000313" key="2">
    <source>
        <dbReference type="Proteomes" id="UP000824469"/>
    </source>
</evidence>
<dbReference type="AlphaFoldDB" id="A0AA38C380"/>
<feature type="non-terminal residue" evidence="1">
    <location>
        <position position="55"/>
    </location>
</feature>